<reference evidence="3" key="1">
    <citation type="submission" date="2023-07" db="EMBL/GenBank/DDBJ databases">
        <title>30 novel species of actinomycetes from the DSMZ collection.</title>
        <authorList>
            <person name="Nouioui I."/>
        </authorList>
    </citation>
    <scope>NUCLEOTIDE SEQUENCE [LARGE SCALE GENOMIC DNA]</scope>
    <source>
        <strain evidence="3">DSM 41640</strain>
    </source>
</reference>
<organism evidence="2 3">
    <name type="scientific">Streptomyces doebereineriae</name>
    <dbReference type="NCBI Taxonomy" id="3075528"/>
    <lineage>
        <taxon>Bacteria</taxon>
        <taxon>Bacillati</taxon>
        <taxon>Actinomycetota</taxon>
        <taxon>Actinomycetes</taxon>
        <taxon>Kitasatosporales</taxon>
        <taxon>Streptomycetaceae</taxon>
        <taxon>Streptomyces</taxon>
    </lineage>
</organism>
<name>A0ABU2V6Q9_9ACTN</name>
<sequence length="50" mass="5345">MGITTVVDLRAEDLSAAQLAGPEKAGRPVRRSCTAVRESAAPAPRRRRIS</sequence>
<protein>
    <recommendedName>
        <fullName evidence="4">FXSXX-COOH protein</fullName>
    </recommendedName>
</protein>
<evidence type="ECO:0008006" key="4">
    <source>
        <dbReference type="Google" id="ProtNLM"/>
    </source>
</evidence>
<evidence type="ECO:0000256" key="1">
    <source>
        <dbReference type="SAM" id="MobiDB-lite"/>
    </source>
</evidence>
<evidence type="ECO:0000313" key="2">
    <source>
        <dbReference type="EMBL" id="MDT0480657.1"/>
    </source>
</evidence>
<dbReference type="Proteomes" id="UP001183824">
    <property type="component" value="Unassembled WGS sequence"/>
</dbReference>
<feature type="region of interest" description="Disordered" evidence="1">
    <location>
        <begin position="20"/>
        <end position="50"/>
    </location>
</feature>
<dbReference type="EMBL" id="JAVREZ010000003">
    <property type="protein sequence ID" value="MDT0480657.1"/>
    <property type="molecule type" value="Genomic_DNA"/>
</dbReference>
<keyword evidence="3" id="KW-1185">Reference proteome</keyword>
<proteinExistence type="predicted"/>
<accession>A0ABU2V6Q9</accession>
<comment type="caution">
    <text evidence="2">The sequence shown here is derived from an EMBL/GenBank/DDBJ whole genome shotgun (WGS) entry which is preliminary data.</text>
</comment>
<evidence type="ECO:0000313" key="3">
    <source>
        <dbReference type="Proteomes" id="UP001183824"/>
    </source>
</evidence>
<gene>
    <name evidence="2" type="ORF">RNB18_10790</name>
</gene>